<dbReference type="PROSITE" id="PS50835">
    <property type="entry name" value="IG_LIKE"/>
    <property type="match status" value="1"/>
</dbReference>
<dbReference type="GeneTree" id="ENSGT01100000263479"/>
<dbReference type="InterPro" id="IPR050831">
    <property type="entry name" value="CEA_cell_adhesion"/>
</dbReference>
<dbReference type="SMART" id="SM00408">
    <property type="entry name" value="IGc2"/>
    <property type="match status" value="1"/>
</dbReference>
<organism evidence="7 8">
    <name type="scientific">Rattus norvegicus</name>
    <name type="common">Rat</name>
    <dbReference type="NCBI Taxonomy" id="10116"/>
    <lineage>
        <taxon>Eukaryota</taxon>
        <taxon>Metazoa</taxon>
        <taxon>Chordata</taxon>
        <taxon>Craniata</taxon>
        <taxon>Vertebrata</taxon>
        <taxon>Euteleostomi</taxon>
        <taxon>Mammalia</taxon>
        <taxon>Eutheria</taxon>
        <taxon>Euarchontoglires</taxon>
        <taxon>Glires</taxon>
        <taxon>Rodentia</taxon>
        <taxon>Myomorpha</taxon>
        <taxon>Muroidea</taxon>
        <taxon>Muridae</taxon>
        <taxon>Murinae</taxon>
        <taxon>Rattus</taxon>
    </lineage>
</organism>
<evidence type="ECO:0000313" key="9">
    <source>
        <dbReference type="RGD" id="7698003"/>
    </source>
</evidence>
<keyword evidence="2" id="KW-0325">Glycoprotein</keyword>
<dbReference type="InterPro" id="IPR036179">
    <property type="entry name" value="Ig-like_dom_sf"/>
</dbReference>
<dbReference type="Ensembl" id="ENSRNOT00000089234.3">
    <property type="protein sequence ID" value="ENSRNOP00000074458.1"/>
    <property type="gene ID" value="ENSRNOG00000071114.2"/>
</dbReference>
<feature type="domain" description="Ig-like" evidence="6">
    <location>
        <begin position="263"/>
        <end position="351"/>
    </location>
</feature>
<reference evidence="7" key="3">
    <citation type="submission" date="2025-09" db="UniProtKB">
        <authorList>
            <consortium name="Ensembl"/>
        </authorList>
    </citation>
    <scope>IDENTIFICATION</scope>
    <source>
        <strain evidence="7">Brown Norway</strain>
    </source>
</reference>
<dbReference type="Pfam" id="PF13927">
    <property type="entry name" value="Ig_3"/>
    <property type="match status" value="1"/>
</dbReference>
<dbReference type="PANTHER" id="PTHR44427:SF1">
    <property type="entry name" value="CARCINOEMBRYONIC ANTIGEN-RELATED CELL ADHESION MOLECULE 1"/>
    <property type="match status" value="1"/>
</dbReference>
<keyword evidence="3" id="KW-0393">Immunoglobulin domain</keyword>
<keyword evidence="8" id="KW-1185">Reference proteome</keyword>
<feature type="signal peptide" evidence="5">
    <location>
        <begin position="1"/>
        <end position="34"/>
    </location>
</feature>
<dbReference type="FunFam" id="2.60.40.10:FF:000244">
    <property type="entry name" value="carcinoembryonic antigen-related cell adhesion molecule 16"/>
    <property type="match status" value="1"/>
</dbReference>
<dbReference type="Pfam" id="PF07686">
    <property type="entry name" value="V-set"/>
    <property type="match status" value="2"/>
</dbReference>
<feature type="chain" id="PRO_5005437675" evidence="5">
    <location>
        <begin position="35"/>
        <end position="355"/>
    </location>
</feature>
<dbReference type="RGD" id="7698003">
    <property type="gene designation" value="LOC102557319"/>
</dbReference>
<keyword evidence="1 5" id="KW-0732">Signal</keyword>
<reference evidence="7" key="2">
    <citation type="submission" date="2025-08" db="UniProtKB">
        <authorList>
            <consortium name="Ensembl"/>
        </authorList>
    </citation>
    <scope>IDENTIFICATION</scope>
    <source>
        <strain evidence="7">Brown Norway</strain>
    </source>
</reference>
<dbReference type="InterPro" id="IPR003599">
    <property type="entry name" value="Ig_sub"/>
</dbReference>
<name>A0A0G2K838_RAT</name>
<accession>A0A0G2K838</accession>
<evidence type="ECO:0000256" key="4">
    <source>
        <dbReference type="ARBA" id="ARBA00038222"/>
    </source>
</evidence>
<evidence type="ECO:0000256" key="2">
    <source>
        <dbReference type="ARBA" id="ARBA00023180"/>
    </source>
</evidence>
<gene>
    <name evidence="7 9" type="primary">LOC102557319</name>
</gene>
<dbReference type="InterPro" id="IPR013106">
    <property type="entry name" value="Ig_V-set"/>
</dbReference>
<dbReference type="ExpressionAtlas" id="A0A0G2K838">
    <property type="expression patterns" value="baseline and differential"/>
</dbReference>
<dbReference type="InterPro" id="IPR013783">
    <property type="entry name" value="Ig-like_fold"/>
</dbReference>
<evidence type="ECO:0000313" key="8">
    <source>
        <dbReference type="Proteomes" id="UP000002494"/>
    </source>
</evidence>
<dbReference type="FunFam" id="2.60.40.10:FF:000340">
    <property type="entry name" value="Carcinoembryonic antigen-related cell adhesion molecule 1"/>
    <property type="match status" value="2"/>
</dbReference>
<evidence type="ECO:0000256" key="3">
    <source>
        <dbReference type="ARBA" id="ARBA00023319"/>
    </source>
</evidence>
<dbReference type="PANTHER" id="PTHR44427">
    <property type="entry name" value="CARCINOEMBRYONIC ANTIGEN-RELATED CELL ADHESION MOLECULE 19"/>
    <property type="match status" value="1"/>
</dbReference>
<dbReference type="SMART" id="SM00409">
    <property type="entry name" value="IG"/>
    <property type="match status" value="3"/>
</dbReference>
<dbReference type="Gene3D" id="2.60.40.10">
    <property type="entry name" value="Immunoglobulins"/>
    <property type="match status" value="3"/>
</dbReference>
<evidence type="ECO:0000256" key="1">
    <source>
        <dbReference type="ARBA" id="ARBA00022729"/>
    </source>
</evidence>
<protein>
    <submittedName>
        <fullName evidence="7">Carcinoembryonic antigen-related cell adhesion molecule 3-like</fullName>
    </submittedName>
</protein>
<dbReference type="CDD" id="cd05774">
    <property type="entry name" value="IgV_CEACAM_D1"/>
    <property type="match status" value="2"/>
</dbReference>
<dbReference type="PhylomeDB" id="A0A0G2K838"/>
<evidence type="ECO:0000313" key="7">
    <source>
        <dbReference type="Ensembl" id="ENSRNOP00000074458.1"/>
    </source>
</evidence>
<dbReference type="AlphaFoldDB" id="A0A0G2K838"/>
<dbReference type="AGR" id="RGD:7698003"/>
<dbReference type="Proteomes" id="UP000002494">
    <property type="component" value="Chromosome 1"/>
</dbReference>
<comment type="similarity">
    <text evidence="4">Belongs to the immunoglobulin superfamily. CEA family.</text>
</comment>
<dbReference type="InterPro" id="IPR003598">
    <property type="entry name" value="Ig_sub2"/>
</dbReference>
<dbReference type="SUPFAM" id="SSF48726">
    <property type="entry name" value="Immunoglobulin"/>
    <property type="match status" value="3"/>
</dbReference>
<dbReference type="InterPro" id="IPR007110">
    <property type="entry name" value="Ig-like_dom"/>
</dbReference>
<evidence type="ECO:0000256" key="5">
    <source>
        <dbReference type="SAM" id="SignalP"/>
    </source>
</evidence>
<dbReference type="CDD" id="cd05740">
    <property type="entry name" value="IgI_hCEACAM_2_4_6_like"/>
    <property type="match status" value="1"/>
</dbReference>
<proteinExistence type="inferred from homology"/>
<reference evidence="7" key="1">
    <citation type="submission" date="2024-01" db="EMBL/GenBank/DDBJ databases">
        <title>GRCr8: a new rat reference genome assembly contstructed from accurate long reads and long range scaffolding.</title>
        <authorList>
            <person name="Doris P.A."/>
            <person name="Kalbfleisch T."/>
            <person name="Li K."/>
            <person name="Howe K."/>
            <person name="Wood J."/>
        </authorList>
    </citation>
    <scope>NUCLEOTIDE SEQUENCE [LARGE SCALE GENOMIC DNA]</scope>
    <source>
        <strain evidence="7">Brown Norway</strain>
    </source>
</reference>
<evidence type="ECO:0000259" key="6">
    <source>
        <dbReference type="PROSITE" id="PS50835"/>
    </source>
</evidence>
<sequence length="355" mass="40046">MEVSSVLLCSGCSPWQGFLLTASLLTSWLLPTTAQVTLESSPPQVVEGENVLLSVDNMPENIIGFGWFKGETDMNRGIALYSLRYTISLMGPVHSGRETLYGNGSLWIKNVTQEDTGFYTFRIINKHGKIQSNTTLFLHVKSSLFVCGHPFNPEQPTIESVPVSVSEWGSVLLRVHHLPNYLRTLFWYRGALVLNKLEIVRYRTFKDSYELGPAHSGRETMFNTGSLLLQNVTWKDTGFYTLRTLSTEFNVELIHIYLQVNKPVTQPILRVTESIVTVQSSVVFTCLSDNTGVSIRWLFKNQNLQVTERMTLSPSNCQLRIHAVRKKDAGQYRCEVFNPISSKTSLPVSLAVMNE</sequence>